<keyword evidence="2" id="KW-1185">Reference proteome</keyword>
<name>A0ABS4JBX2_9BACL</name>
<proteinExistence type="predicted"/>
<dbReference type="Proteomes" id="UP001519287">
    <property type="component" value="Unassembled WGS sequence"/>
</dbReference>
<comment type="caution">
    <text evidence="1">The sequence shown here is derived from an EMBL/GenBank/DDBJ whole genome shotgun (WGS) entry which is preliminary data.</text>
</comment>
<reference evidence="1 2" key="1">
    <citation type="submission" date="2021-03" db="EMBL/GenBank/DDBJ databases">
        <title>Genomic Encyclopedia of Type Strains, Phase IV (KMG-IV): sequencing the most valuable type-strain genomes for metagenomic binning, comparative biology and taxonomic classification.</title>
        <authorList>
            <person name="Goeker M."/>
        </authorList>
    </citation>
    <scope>NUCLEOTIDE SEQUENCE [LARGE SCALE GENOMIC DNA]</scope>
    <source>
        <strain evidence="1 2">DSM 26048</strain>
    </source>
</reference>
<sequence>MLLEASEQYDVVNQQFSMLAELFPAPTGGEPNNSEIAKKGITIM</sequence>
<accession>A0ABS4JBX2</accession>
<evidence type="ECO:0000313" key="1">
    <source>
        <dbReference type="EMBL" id="MBP1996721.1"/>
    </source>
</evidence>
<dbReference type="RefSeq" id="WP_281068946.1">
    <property type="nucleotide sequence ID" value="NZ_JAGGLB010000055.1"/>
</dbReference>
<organism evidence="1 2">
    <name type="scientific">Paenibacillus eucommiae</name>
    <dbReference type="NCBI Taxonomy" id="1355755"/>
    <lineage>
        <taxon>Bacteria</taxon>
        <taxon>Bacillati</taxon>
        <taxon>Bacillota</taxon>
        <taxon>Bacilli</taxon>
        <taxon>Bacillales</taxon>
        <taxon>Paenibacillaceae</taxon>
        <taxon>Paenibacillus</taxon>
    </lineage>
</organism>
<gene>
    <name evidence="1" type="ORF">J2Z66_008369</name>
</gene>
<dbReference type="EMBL" id="JAGGLB010000055">
    <property type="protein sequence ID" value="MBP1996721.1"/>
    <property type="molecule type" value="Genomic_DNA"/>
</dbReference>
<protein>
    <submittedName>
        <fullName evidence="1">Uncharacterized protein</fullName>
    </submittedName>
</protein>
<evidence type="ECO:0000313" key="2">
    <source>
        <dbReference type="Proteomes" id="UP001519287"/>
    </source>
</evidence>